<proteinExistence type="predicted"/>
<dbReference type="InterPro" id="IPR016064">
    <property type="entry name" value="NAD/diacylglycerol_kinase_sf"/>
</dbReference>
<dbReference type="Proteomes" id="UP000269721">
    <property type="component" value="Unassembled WGS sequence"/>
</dbReference>
<dbReference type="InterPro" id="IPR001206">
    <property type="entry name" value="Diacylglycerol_kinase_cat_dom"/>
</dbReference>
<dbReference type="GO" id="GO:0016020">
    <property type="term" value="C:membrane"/>
    <property type="evidence" value="ECO:0007669"/>
    <property type="project" value="TreeGrafter"/>
</dbReference>
<dbReference type="SUPFAM" id="SSF111331">
    <property type="entry name" value="NAD kinase/diacylglycerol kinase-like"/>
    <property type="match status" value="1"/>
</dbReference>
<dbReference type="PROSITE" id="PS50146">
    <property type="entry name" value="DAGK"/>
    <property type="match status" value="1"/>
</dbReference>
<feature type="non-terminal residue" evidence="2">
    <location>
        <position position="1"/>
    </location>
</feature>
<name>A0A4P9WFF4_9FUNG</name>
<reference evidence="3" key="1">
    <citation type="journal article" date="2018" name="Nat. Microbiol.">
        <title>Leveraging single-cell genomics to expand the fungal tree of life.</title>
        <authorList>
            <person name="Ahrendt S.R."/>
            <person name="Quandt C.A."/>
            <person name="Ciobanu D."/>
            <person name="Clum A."/>
            <person name="Salamov A."/>
            <person name="Andreopoulos B."/>
            <person name="Cheng J.F."/>
            <person name="Woyke T."/>
            <person name="Pelin A."/>
            <person name="Henrissat B."/>
            <person name="Reynolds N.K."/>
            <person name="Benny G.L."/>
            <person name="Smith M.E."/>
            <person name="James T.Y."/>
            <person name="Grigoriev I.V."/>
        </authorList>
    </citation>
    <scope>NUCLEOTIDE SEQUENCE [LARGE SCALE GENOMIC DNA]</scope>
</reference>
<organism evidence="2 3">
    <name type="scientific">Blyttiomyces helicus</name>
    <dbReference type="NCBI Taxonomy" id="388810"/>
    <lineage>
        <taxon>Eukaryota</taxon>
        <taxon>Fungi</taxon>
        <taxon>Fungi incertae sedis</taxon>
        <taxon>Chytridiomycota</taxon>
        <taxon>Chytridiomycota incertae sedis</taxon>
        <taxon>Chytridiomycetes</taxon>
        <taxon>Chytridiomycetes incertae sedis</taxon>
        <taxon>Blyttiomyces</taxon>
    </lineage>
</organism>
<protein>
    <submittedName>
        <fullName evidence="2">ATP-NAD kinase-like domain-containing protein</fullName>
    </submittedName>
</protein>
<dbReference type="Pfam" id="PF00781">
    <property type="entry name" value="DAGK_cat"/>
    <property type="match status" value="1"/>
</dbReference>
<dbReference type="Gene3D" id="2.60.200.40">
    <property type="match status" value="1"/>
</dbReference>
<dbReference type="GO" id="GO:0001727">
    <property type="term" value="F:lipid kinase activity"/>
    <property type="evidence" value="ECO:0007669"/>
    <property type="project" value="TreeGrafter"/>
</dbReference>
<dbReference type="InterPro" id="IPR050187">
    <property type="entry name" value="Lipid_Phosphate_FormReg"/>
</dbReference>
<dbReference type="OrthoDB" id="3853857at2759"/>
<dbReference type="InterPro" id="IPR017438">
    <property type="entry name" value="ATP-NAD_kinase_N"/>
</dbReference>
<sequence length="364" mass="40497">RKILVLINPFGGTGQAVKIFNTIAAPMFRLAGVETEVIHTKYREHATEIGRALDVSEYSAAITVSGDGVLHELINGLASRPDWQESCKLPVGIIGGGSANAMGKNLDTLFPELATLSIIKGETRPMDVFSVTQNGTVTYSHLAILWALLGDLDIESDEYRWFGAERFTLAAIIRLIRLRTYRAKLYLLPSAETSTQSRAETIDIAPDRPLLSHREGYRNHGPPRIHTGPDSDYTDWRVIDSTFTFFVATNLPYISSEFLTAPQSRLNDGGMDVVWSETMNTMDGFRTVLDQGSGKYRQFPFLRSERCKAFVLEPEGWRGILDVSGEEVPYAPIKVEVHPALVSVIAPRWLDEDRMTGVKNVKGH</sequence>
<evidence type="ECO:0000313" key="2">
    <source>
        <dbReference type="EMBL" id="RKO90038.1"/>
    </source>
</evidence>
<gene>
    <name evidence="2" type="ORF">BDK51DRAFT_24847</name>
</gene>
<dbReference type="SMART" id="SM00046">
    <property type="entry name" value="DAGKc"/>
    <property type="match status" value="1"/>
</dbReference>
<evidence type="ECO:0000313" key="3">
    <source>
        <dbReference type="Proteomes" id="UP000269721"/>
    </source>
</evidence>
<dbReference type="AlphaFoldDB" id="A0A4P9WFF4"/>
<dbReference type="Gene3D" id="3.40.50.10330">
    <property type="entry name" value="Probable inorganic polyphosphate/atp-NAD kinase, domain 1"/>
    <property type="match status" value="1"/>
</dbReference>
<keyword evidence="3" id="KW-1185">Reference proteome</keyword>
<evidence type="ECO:0000259" key="1">
    <source>
        <dbReference type="PROSITE" id="PS50146"/>
    </source>
</evidence>
<dbReference type="PANTHER" id="PTHR12358:SF31">
    <property type="entry name" value="ACYLGLYCEROL KINASE, MITOCHONDRIAL"/>
    <property type="match status" value="1"/>
</dbReference>
<keyword evidence="2" id="KW-0808">Transferase</keyword>
<feature type="domain" description="DAGKc" evidence="1">
    <location>
        <begin position="1"/>
        <end position="135"/>
    </location>
</feature>
<keyword evidence="2" id="KW-0418">Kinase</keyword>
<dbReference type="EMBL" id="KZ995756">
    <property type="protein sequence ID" value="RKO90038.1"/>
    <property type="molecule type" value="Genomic_DNA"/>
</dbReference>
<dbReference type="GO" id="GO:0005524">
    <property type="term" value="F:ATP binding"/>
    <property type="evidence" value="ECO:0007669"/>
    <property type="project" value="UniProtKB-KW"/>
</dbReference>
<accession>A0A4P9WFF4</accession>
<dbReference type="GO" id="GO:0046512">
    <property type="term" value="P:sphingosine biosynthetic process"/>
    <property type="evidence" value="ECO:0007669"/>
    <property type="project" value="TreeGrafter"/>
</dbReference>
<dbReference type="PANTHER" id="PTHR12358">
    <property type="entry name" value="SPHINGOSINE KINASE"/>
    <property type="match status" value="1"/>
</dbReference>
<dbReference type="GO" id="GO:0005737">
    <property type="term" value="C:cytoplasm"/>
    <property type="evidence" value="ECO:0007669"/>
    <property type="project" value="TreeGrafter"/>
</dbReference>